<dbReference type="Gene3D" id="1.10.45.10">
    <property type="entry name" value="Vanillyl-alcohol Oxidase, Chain A, domain 4"/>
    <property type="match status" value="1"/>
</dbReference>
<gene>
    <name evidence="9" type="ORF">EZE20_14845</name>
</gene>
<dbReference type="PROSITE" id="PS51387">
    <property type="entry name" value="FAD_PCMH"/>
    <property type="match status" value="1"/>
</dbReference>
<evidence type="ECO:0000259" key="8">
    <source>
        <dbReference type="PROSITE" id="PS51387"/>
    </source>
</evidence>
<evidence type="ECO:0000256" key="7">
    <source>
        <dbReference type="ARBA" id="ARBA00023014"/>
    </source>
</evidence>
<dbReference type="InterPro" id="IPR016166">
    <property type="entry name" value="FAD-bd_PCMH"/>
</dbReference>
<dbReference type="AlphaFoldDB" id="A0A4R4K931"/>
<dbReference type="SUPFAM" id="SSF46548">
    <property type="entry name" value="alpha-helical ferredoxin"/>
    <property type="match status" value="1"/>
</dbReference>
<evidence type="ECO:0000256" key="3">
    <source>
        <dbReference type="ARBA" id="ARBA00022723"/>
    </source>
</evidence>
<evidence type="ECO:0000313" key="10">
    <source>
        <dbReference type="Proteomes" id="UP000295706"/>
    </source>
</evidence>
<dbReference type="Pfam" id="PF13534">
    <property type="entry name" value="Fer4_17"/>
    <property type="match status" value="1"/>
</dbReference>
<dbReference type="InterPro" id="IPR004113">
    <property type="entry name" value="FAD-bd_oxidored_4_C"/>
</dbReference>
<keyword evidence="6" id="KW-0408">Iron</keyword>
<dbReference type="RefSeq" id="WP_132118990.1">
    <property type="nucleotide sequence ID" value="NZ_SMJU01000008.1"/>
</dbReference>
<dbReference type="PANTHER" id="PTHR11748">
    <property type="entry name" value="D-LACTATE DEHYDROGENASE"/>
    <property type="match status" value="1"/>
</dbReference>
<evidence type="ECO:0000256" key="4">
    <source>
        <dbReference type="ARBA" id="ARBA00022827"/>
    </source>
</evidence>
<comment type="cofactor">
    <cofactor evidence="1">
        <name>FAD</name>
        <dbReference type="ChEBI" id="CHEBI:57692"/>
    </cofactor>
</comment>
<feature type="domain" description="FAD-binding PCMH-type" evidence="8">
    <location>
        <begin position="42"/>
        <end position="292"/>
    </location>
</feature>
<dbReference type="GO" id="GO:0051536">
    <property type="term" value="F:iron-sulfur cluster binding"/>
    <property type="evidence" value="ECO:0007669"/>
    <property type="project" value="UniProtKB-KW"/>
</dbReference>
<dbReference type="PROSITE" id="PS00198">
    <property type="entry name" value="4FE4S_FER_1"/>
    <property type="match status" value="1"/>
</dbReference>
<dbReference type="SUPFAM" id="SSF56176">
    <property type="entry name" value="FAD-binding/transporter-associated domain-like"/>
    <property type="match status" value="1"/>
</dbReference>
<evidence type="ECO:0000256" key="2">
    <source>
        <dbReference type="ARBA" id="ARBA00022630"/>
    </source>
</evidence>
<dbReference type="SUPFAM" id="SSF55103">
    <property type="entry name" value="FAD-linked oxidases, C-terminal domain"/>
    <property type="match status" value="1"/>
</dbReference>
<dbReference type="GO" id="GO:0046872">
    <property type="term" value="F:metal ion binding"/>
    <property type="evidence" value="ECO:0007669"/>
    <property type="project" value="UniProtKB-KW"/>
</dbReference>
<dbReference type="InterPro" id="IPR016164">
    <property type="entry name" value="FAD-linked_Oxase-like_C"/>
</dbReference>
<dbReference type="GO" id="GO:1903457">
    <property type="term" value="P:lactate catabolic process"/>
    <property type="evidence" value="ECO:0007669"/>
    <property type="project" value="TreeGrafter"/>
</dbReference>
<evidence type="ECO:0000256" key="6">
    <source>
        <dbReference type="ARBA" id="ARBA00023004"/>
    </source>
</evidence>
<dbReference type="InterPro" id="IPR016171">
    <property type="entry name" value="Vanillyl_alc_oxidase_C-sub2"/>
</dbReference>
<organism evidence="9 10">
    <name type="scientific">Arundinibacter roseus</name>
    <dbReference type="NCBI Taxonomy" id="2070510"/>
    <lineage>
        <taxon>Bacteria</taxon>
        <taxon>Pseudomonadati</taxon>
        <taxon>Bacteroidota</taxon>
        <taxon>Cytophagia</taxon>
        <taxon>Cytophagales</taxon>
        <taxon>Spirosomataceae</taxon>
        <taxon>Arundinibacter</taxon>
    </lineage>
</organism>
<comment type="caution">
    <text evidence="9">The sequence shown here is derived from an EMBL/GenBank/DDBJ whole genome shotgun (WGS) entry which is preliminary data.</text>
</comment>
<name>A0A4R4K931_9BACT</name>
<keyword evidence="4" id="KW-0274">FAD</keyword>
<dbReference type="InterPro" id="IPR006094">
    <property type="entry name" value="Oxid_FAD_bind_N"/>
</dbReference>
<protein>
    <submittedName>
        <fullName evidence="9">FAD-binding oxidoreductase</fullName>
    </submittedName>
</protein>
<evidence type="ECO:0000313" key="9">
    <source>
        <dbReference type="EMBL" id="TDB64208.1"/>
    </source>
</evidence>
<dbReference type="Pfam" id="PF01565">
    <property type="entry name" value="FAD_binding_4"/>
    <property type="match status" value="1"/>
</dbReference>
<dbReference type="Pfam" id="PF02913">
    <property type="entry name" value="FAD-oxidase_C"/>
    <property type="match status" value="1"/>
</dbReference>
<keyword evidence="3" id="KW-0479">Metal-binding</keyword>
<dbReference type="GO" id="GO:0004458">
    <property type="term" value="F:D-lactate dehydrogenase (cytochrome) activity"/>
    <property type="evidence" value="ECO:0007669"/>
    <property type="project" value="TreeGrafter"/>
</dbReference>
<accession>A0A4R4K931</accession>
<evidence type="ECO:0000256" key="1">
    <source>
        <dbReference type="ARBA" id="ARBA00001974"/>
    </source>
</evidence>
<reference evidence="9 10" key="1">
    <citation type="submission" date="2019-02" db="EMBL/GenBank/DDBJ databases">
        <title>Arundinibacter roseus gen. nov., sp. nov., a new member of the family Cytophagaceae.</title>
        <authorList>
            <person name="Szuroczki S."/>
            <person name="Khayer B."/>
            <person name="Sproer C."/>
            <person name="Toumi M."/>
            <person name="Szabo A."/>
            <person name="Felfoldi T."/>
            <person name="Schumann P."/>
            <person name="Toth E."/>
        </authorList>
    </citation>
    <scope>NUCLEOTIDE SEQUENCE [LARGE SCALE GENOMIC DNA]</scope>
    <source>
        <strain evidence="9 10">DMA-k-7a</strain>
    </source>
</reference>
<dbReference type="GO" id="GO:0071949">
    <property type="term" value="F:FAD binding"/>
    <property type="evidence" value="ECO:0007669"/>
    <property type="project" value="InterPro"/>
</dbReference>
<dbReference type="PANTHER" id="PTHR11748:SF119">
    <property type="entry name" value="D-2-HYDROXYGLUTARATE DEHYDROGENASE"/>
    <property type="match status" value="1"/>
</dbReference>
<dbReference type="GO" id="GO:0008720">
    <property type="term" value="F:D-lactate dehydrogenase (NAD+) activity"/>
    <property type="evidence" value="ECO:0007669"/>
    <property type="project" value="TreeGrafter"/>
</dbReference>
<dbReference type="InterPro" id="IPR017900">
    <property type="entry name" value="4Fe4S_Fe_S_CS"/>
</dbReference>
<sequence length="994" mass="110322">MHQPTFFQFNSLRTSLEGELFYDDSARDQAIRRLYATDASVYQELPVAVALPRNNDDLKKLIAFAEKHRITLIPRAAGTSLAGQVVGNGLVVDISKHFNKILEINAEEKWVRVQPGVIRDDLNKHLAPYGLLFGPETSTASRAMIGGMIGNNSCGLHSITWGTTRDHLLEVKTLLSDGSEAVFAEMKTSEFLEKVSGNLVNGKREQAIYAGMWGIISNPVDQELIEKNFAKKSVTRRNSGYALDSLLDTATQNSVNKDISDPDTSLSLARLIAGSEGTLCFITEAKLNLVDVPPAAVGVVCVHTSTLAEALHVNRAAMTHVPKASELVDKYIMDFTKLHHEYSKNRFFLEGDPAALLLVEFWGHTPAEVEVLAQNLILDLQKENLGYAWPLLFGEDANKAWDIRKAGLGLIRNLPGDTQPVNLIEDCAVAVEDLPEYIEELEKLLTRHGLHASYYAHAGAGELHVEPMINLKTSAGKQQFRDVLADTAVLVKKYRGALSGEHGDGRLRGEFIPFMMGQEVYELFRQVKHIWDPNGIFNANKIVDTPPMNESLRYIPDAPKPVISTLFDFSKDEGILRLTEKCSGSGDCRKTELTGGTMCPSYMATRRERDTTRARANILRQFYTAESVPAALQTSPEMVKEVLDLCLSCKGCKAECPSSVDVGKMKAEFTQQYYDTHGVPFRSRLVANFTKQMKLAAWAPWAYNAVFGTPAVRKIANRLVGFHPDRSMPLLHKTTLNAWFEKRSKPTLPADAPFVYFFCDEFTNYNDVEIGQKAILLLEKLGYQVVIPAHLESGRTYLSKGLVREAQAIATTNVGLLKDRVHAQAPLIGLEPSAILTFRDEYPDLVSAELQTNARQLALHTFLFEEFIAREIEAKRIQAASFTTEKKQIKLHGHCHQKALSSLTYVKKALSIPANYTVSLIPSGCCGMAGSFGYETEHYDVSMQIGELVLFPTIRQQPDEVLIAAPGTSCRHQIKDGTGKKALHPAEILWEALM</sequence>
<keyword evidence="5" id="KW-0560">Oxidoreductase</keyword>
<dbReference type="InterPro" id="IPR016169">
    <property type="entry name" value="FAD-bd_PCMH_sub2"/>
</dbReference>
<dbReference type="OrthoDB" id="9767256at2"/>
<dbReference type="Proteomes" id="UP000295706">
    <property type="component" value="Unassembled WGS sequence"/>
</dbReference>
<keyword evidence="2" id="KW-0285">Flavoprotein</keyword>
<dbReference type="Gene3D" id="3.30.465.10">
    <property type="match status" value="1"/>
</dbReference>
<dbReference type="EMBL" id="SMJU01000008">
    <property type="protein sequence ID" value="TDB64208.1"/>
    <property type="molecule type" value="Genomic_DNA"/>
</dbReference>
<keyword evidence="7" id="KW-0411">Iron-sulfur</keyword>
<proteinExistence type="predicted"/>
<dbReference type="InterPro" id="IPR036318">
    <property type="entry name" value="FAD-bd_PCMH-like_sf"/>
</dbReference>
<dbReference type="Gene3D" id="3.30.70.2740">
    <property type="match status" value="1"/>
</dbReference>
<keyword evidence="10" id="KW-1185">Reference proteome</keyword>
<evidence type="ECO:0000256" key="5">
    <source>
        <dbReference type="ARBA" id="ARBA00023002"/>
    </source>
</evidence>